<dbReference type="GO" id="GO:0009390">
    <property type="term" value="C:dimethyl sulfoxide reductase complex"/>
    <property type="evidence" value="ECO:0007669"/>
    <property type="project" value="TreeGrafter"/>
</dbReference>
<evidence type="ECO:0000256" key="1">
    <source>
        <dbReference type="SAM" id="Phobius"/>
    </source>
</evidence>
<sequence>MAWHEWPLILFTVMAQTAVGAFLILSALLLARRISAETEPRLHRAMLGLWVLMGLGLVASVMHLGSPLRAMNALNMVGHSWLSNEIAGGMAFFAFGGLYWLLSVLDKGSEGGRRGLMLGAILAGLFFMYAMIMVYMIDTVPTWYTGLTPASFLLTMGVGGGALAHLLLLAARHDVAVADTALPVWGLLVALGVAIAVMLLSLHLGGIETSVTSALAWVPDLAVTQSVRLVLLAAGVLLWLWPLFTKRTPTAALMAASFGFILVSELVGRGVFYGIHLTAGLG</sequence>
<reference evidence="2 3" key="1">
    <citation type="submission" date="2016-02" db="EMBL/GenBank/DDBJ databases">
        <title>Draft genome sequence of Aeromonas trota strain 1999lcr isolated from cerebrospinal fluid (CSF).</title>
        <authorList>
            <person name="Dallagassa C.B."/>
            <person name="Prediger K.C."/>
            <person name="Weiss V.A."/>
            <person name="Assis F.E."/>
            <person name="Baura V."/>
            <person name="Cruz L.M."/>
            <person name="Souza E.M."/>
            <person name="Pedrosa F.O."/>
            <person name="Fadel-Picheth C.M."/>
        </authorList>
    </citation>
    <scope>NUCLEOTIDE SEQUENCE [LARGE SCALE GENOMIC DNA]</scope>
    <source>
        <strain evidence="2 3">1999lcr</strain>
    </source>
</reference>
<dbReference type="AlphaFoldDB" id="A0A175VEJ5"/>
<dbReference type="EMBL" id="JMGO02000016">
    <property type="protein sequence ID" value="KXU78728.1"/>
    <property type="molecule type" value="Genomic_DNA"/>
</dbReference>
<gene>
    <name evidence="2" type="ORF">LCR_02195</name>
</gene>
<feature type="transmembrane region" description="Helical" evidence="1">
    <location>
        <begin position="226"/>
        <end position="244"/>
    </location>
</feature>
<dbReference type="Pfam" id="PF04976">
    <property type="entry name" value="DmsC"/>
    <property type="match status" value="1"/>
</dbReference>
<dbReference type="Proteomes" id="UP000078435">
    <property type="component" value="Unassembled WGS sequence"/>
</dbReference>
<comment type="caution">
    <text evidence="2">The sequence shown here is derived from an EMBL/GenBank/DDBJ whole genome shotgun (WGS) entry which is preliminary data.</text>
</comment>
<feature type="transmembrane region" description="Helical" evidence="1">
    <location>
        <begin position="117"/>
        <end position="137"/>
    </location>
</feature>
<dbReference type="OrthoDB" id="4394845at2"/>
<name>A0A175VEJ5_AEREN</name>
<feature type="transmembrane region" description="Helical" evidence="1">
    <location>
        <begin position="251"/>
        <end position="275"/>
    </location>
</feature>
<evidence type="ECO:0000313" key="2">
    <source>
        <dbReference type="EMBL" id="KXU78728.1"/>
    </source>
</evidence>
<keyword evidence="1" id="KW-0472">Membrane</keyword>
<keyword evidence="1" id="KW-0812">Transmembrane</keyword>
<feature type="transmembrane region" description="Helical" evidence="1">
    <location>
        <begin position="149"/>
        <end position="170"/>
    </location>
</feature>
<dbReference type="RefSeq" id="WP_061477195.1">
    <property type="nucleotide sequence ID" value="NZ_JMGO02000016.1"/>
</dbReference>
<dbReference type="PANTHER" id="PTHR38095:SF3">
    <property type="entry name" value="ANAEROBIC DIMETHYL SULFOXIDE REDUCTASE, SUBUNIT C"/>
    <property type="match status" value="1"/>
</dbReference>
<organism evidence="2 3">
    <name type="scientific">Aeromonas enteropelogenes</name>
    <name type="common">Aeromonas trota</name>
    <dbReference type="NCBI Taxonomy" id="29489"/>
    <lineage>
        <taxon>Bacteria</taxon>
        <taxon>Pseudomonadati</taxon>
        <taxon>Pseudomonadota</taxon>
        <taxon>Gammaproteobacteria</taxon>
        <taxon>Aeromonadales</taxon>
        <taxon>Aeromonadaceae</taxon>
        <taxon>Aeromonas</taxon>
    </lineage>
</organism>
<protein>
    <submittedName>
        <fullName evidence="2">Dimethylsulfoxide reductase</fullName>
    </submittedName>
</protein>
<feature type="transmembrane region" description="Helical" evidence="1">
    <location>
        <begin position="6"/>
        <end position="30"/>
    </location>
</feature>
<dbReference type="GO" id="GO:0009389">
    <property type="term" value="F:dimethyl sulfoxide reductase activity"/>
    <property type="evidence" value="ECO:0007669"/>
    <property type="project" value="TreeGrafter"/>
</dbReference>
<keyword evidence="1" id="KW-1133">Transmembrane helix</keyword>
<evidence type="ECO:0000313" key="3">
    <source>
        <dbReference type="Proteomes" id="UP000078435"/>
    </source>
</evidence>
<feature type="transmembrane region" description="Helical" evidence="1">
    <location>
        <begin position="42"/>
        <end position="66"/>
    </location>
</feature>
<dbReference type="GO" id="GO:0005886">
    <property type="term" value="C:plasma membrane"/>
    <property type="evidence" value="ECO:0007669"/>
    <property type="project" value="TreeGrafter"/>
</dbReference>
<feature type="transmembrane region" description="Helical" evidence="1">
    <location>
        <begin position="86"/>
        <end position="105"/>
    </location>
</feature>
<dbReference type="GO" id="GO:0019645">
    <property type="term" value="P:anaerobic electron transport chain"/>
    <property type="evidence" value="ECO:0007669"/>
    <property type="project" value="InterPro"/>
</dbReference>
<proteinExistence type="predicted"/>
<dbReference type="InterPro" id="IPR007059">
    <property type="entry name" value="DmsC"/>
</dbReference>
<accession>A0A175VEJ5</accession>
<feature type="transmembrane region" description="Helical" evidence="1">
    <location>
        <begin position="182"/>
        <end position="206"/>
    </location>
</feature>
<dbReference type="PANTHER" id="PTHR38095">
    <property type="entry name" value="ANAEROBIC DIMETHYL SULFOXIDE REDUCTASE CHAIN YNFH"/>
    <property type="match status" value="1"/>
</dbReference>